<dbReference type="RefSeq" id="WP_046070067.1">
    <property type="nucleotide sequence ID" value="NZ_JACASD010000056.1"/>
</dbReference>
<comment type="caution">
    <text evidence="2">The sequence shown here is derived from an EMBL/GenBank/DDBJ whole genome shotgun (WGS) entry which is preliminary data.</text>
</comment>
<dbReference type="Proteomes" id="UP000585226">
    <property type="component" value="Unassembled WGS sequence"/>
</dbReference>
<organism evidence="2 3">
    <name type="scientific">Pseudomonas reactans</name>
    <dbReference type="NCBI Taxonomy" id="117680"/>
    <lineage>
        <taxon>Bacteria</taxon>
        <taxon>Pseudomonadati</taxon>
        <taxon>Pseudomonadota</taxon>
        <taxon>Gammaproteobacteria</taxon>
        <taxon>Pseudomonadales</taxon>
        <taxon>Pseudomonadaceae</taxon>
        <taxon>Pseudomonas</taxon>
    </lineage>
</organism>
<name>A0A7Y8G460_9PSED</name>
<evidence type="ECO:0000313" key="3">
    <source>
        <dbReference type="Proteomes" id="UP000585226"/>
    </source>
</evidence>
<feature type="region of interest" description="Disordered" evidence="1">
    <location>
        <begin position="63"/>
        <end position="85"/>
    </location>
</feature>
<protein>
    <submittedName>
        <fullName evidence="2">Uncharacterized protein</fullName>
    </submittedName>
</protein>
<dbReference type="EMBL" id="JACASD010000056">
    <property type="protein sequence ID" value="NWE90678.1"/>
    <property type="molecule type" value="Genomic_DNA"/>
</dbReference>
<proteinExistence type="predicted"/>
<dbReference type="AlphaFoldDB" id="A0A7Y8G460"/>
<accession>A0A7Y8G460</accession>
<reference evidence="2 3" key="1">
    <citation type="submission" date="2020-04" db="EMBL/GenBank/DDBJ databases">
        <title>Molecular characterization of pseudomonads from Agaricus bisporus reveal novel blotch 2 pathogens in Western Europe.</title>
        <authorList>
            <person name="Taparia T."/>
            <person name="Krijger M."/>
            <person name="Haynes E."/>
            <person name="Elpinstone J.G."/>
            <person name="Noble R."/>
            <person name="Van Der Wolf J."/>
        </authorList>
    </citation>
    <scope>NUCLEOTIDE SEQUENCE [LARGE SCALE GENOMIC DNA]</scope>
    <source>
        <strain evidence="2 3">P8021</strain>
    </source>
</reference>
<evidence type="ECO:0000313" key="2">
    <source>
        <dbReference type="EMBL" id="NWE90678.1"/>
    </source>
</evidence>
<evidence type="ECO:0000256" key="1">
    <source>
        <dbReference type="SAM" id="MobiDB-lite"/>
    </source>
</evidence>
<gene>
    <name evidence="2" type="ORF">HX893_21350</name>
</gene>
<sequence>MSAEDNFRRAFDRLKAGMPITISKNSLVSQNNVAREAGCDPSALKKSRHPALISEIQEWAKQHGPVKVSSERARSKPRRPEHRDLRNEIEMLKMERDSALSRLVEADAKIFDLTIENKRLHAQRKAPNVTVLRERRDT</sequence>